<proteinExistence type="predicted"/>
<name>A0A0K6GT78_9NEIS</name>
<dbReference type="Pfam" id="PF13439">
    <property type="entry name" value="Glyco_transf_4"/>
    <property type="match status" value="1"/>
</dbReference>
<dbReference type="PANTHER" id="PTHR12526">
    <property type="entry name" value="GLYCOSYLTRANSFERASE"/>
    <property type="match status" value="1"/>
</dbReference>
<keyword evidence="2" id="KW-0808">Transferase</keyword>
<dbReference type="PANTHER" id="PTHR12526:SF638">
    <property type="entry name" value="SPORE COAT PROTEIN SA"/>
    <property type="match status" value="1"/>
</dbReference>
<dbReference type="Proteomes" id="UP000243535">
    <property type="component" value="Unassembled WGS sequence"/>
</dbReference>
<dbReference type="EMBL" id="CYHA01000001">
    <property type="protein sequence ID" value="CUA81837.1"/>
    <property type="molecule type" value="Genomic_DNA"/>
</dbReference>
<dbReference type="CDD" id="cd03801">
    <property type="entry name" value="GT4_PimA-like"/>
    <property type="match status" value="1"/>
</dbReference>
<evidence type="ECO:0000313" key="2">
    <source>
        <dbReference type="EMBL" id="CUA81837.1"/>
    </source>
</evidence>
<dbReference type="STRING" id="375574.GCA_001418035_00482"/>
<dbReference type="RefSeq" id="WP_055433286.1">
    <property type="nucleotide sequence ID" value="NZ_CYHA01000001.1"/>
</dbReference>
<organism evidence="2 3">
    <name type="scientific">Gulbenkiania indica</name>
    <dbReference type="NCBI Taxonomy" id="375574"/>
    <lineage>
        <taxon>Bacteria</taxon>
        <taxon>Pseudomonadati</taxon>
        <taxon>Pseudomonadota</taxon>
        <taxon>Betaproteobacteria</taxon>
        <taxon>Neisseriales</taxon>
        <taxon>Chromobacteriaceae</taxon>
        <taxon>Gulbenkiania</taxon>
    </lineage>
</organism>
<dbReference type="InterPro" id="IPR028098">
    <property type="entry name" value="Glyco_trans_4-like_N"/>
</dbReference>
<dbReference type="AlphaFoldDB" id="A0A0K6GT78"/>
<sequence length="366" mass="39749">MTERLLTIAHTESSLGWGGQEHRTFKEMVGLAKLGHRMMLVCQPGAKFAARAREAGLEVFEVRMRNGVDLAAVARMASLFRREQVDVVNTHSGRDSILGGLAGRLSGRLVVRTRHLALPLTSRFTYTTLPHHVVSVSEHVRRYLMSEGVPADRVSTIYTGIDPAAMQLDGPSTLRAELDLPADVPLVGTVAILRMKKGHRFIVEAAPRILAACPDTHFVFAGDGPQMENLRAQIAAAGLTARIHLLGLRRDIANVLAACDLFLLPTEQEALGTSYIEAMAMGLPVVGTDVDGVPEVVRQGENGLLIRPGDADSLAEGVIRLLSDDALRLAMGQRSRALVSSVFHVETMCAAMLMLYRRLLAERGAR</sequence>
<evidence type="ECO:0000259" key="1">
    <source>
        <dbReference type="Pfam" id="PF13439"/>
    </source>
</evidence>
<dbReference type="SUPFAM" id="SSF53756">
    <property type="entry name" value="UDP-Glycosyltransferase/glycogen phosphorylase"/>
    <property type="match status" value="1"/>
</dbReference>
<accession>A0A0K6GT78</accession>
<feature type="domain" description="Glycosyltransferase subfamily 4-like N-terminal" evidence="1">
    <location>
        <begin position="17"/>
        <end position="164"/>
    </location>
</feature>
<dbReference type="OrthoDB" id="9805661at2"/>
<protein>
    <submittedName>
        <fullName evidence="2">Glycosyltransferase involved in cell wall bisynthesis</fullName>
    </submittedName>
</protein>
<dbReference type="Gene3D" id="3.40.50.2000">
    <property type="entry name" value="Glycogen Phosphorylase B"/>
    <property type="match status" value="2"/>
</dbReference>
<keyword evidence="3" id="KW-1185">Reference proteome</keyword>
<dbReference type="Pfam" id="PF13692">
    <property type="entry name" value="Glyco_trans_1_4"/>
    <property type="match status" value="1"/>
</dbReference>
<evidence type="ECO:0000313" key="3">
    <source>
        <dbReference type="Proteomes" id="UP000243535"/>
    </source>
</evidence>
<dbReference type="GO" id="GO:0016757">
    <property type="term" value="F:glycosyltransferase activity"/>
    <property type="evidence" value="ECO:0007669"/>
    <property type="project" value="TreeGrafter"/>
</dbReference>
<reference evidence="3" key="1">
    <citation type="submission" date="2015-08" db="EMBL/GenBank/DDBJ databases">
        <authorList>
            <person name="Varghese N."/>
        </authorList>
    </citation>
    <scope>NUCLEOTIDE SEQUENCE [LARGE SCALE GENOMIC DNA]</scope>
    <source>
        <strain evidence="3">DSM 17901</strain>
    </source>
</reference>
<gene>
    <name evidence="2" type="ORF">Ga0061063_0684</name>
</gene>